<organism evidence="7">
    <name type="scientific">Singulisphaera sp. Ch08</name>
    <dbReference type="NCBI Taxonomy" id="3120278"/>
    <lineage>
        <taxon>Bacteria</taxon>
        <taxon>Pseudomonadati</taxon>
        <taxon>Planctomycetota</taxon>
        <taxon>Planctomycetia</taxon>
        <taxon>Isosphaerales</taxon>
        <taxon>Isosphaeraceae</taxon>
        <taxon>Singulisphaera</taxon>
    </lineage>
</organism>
<dbReference type="CDD" id="cd00367">
    <property type="entry name" value="PTS-HPr_like"/>
    <property type="match status" value="1"/>
</dbReference>
<dbReference type="InterPro" id="IPR000032">
    <property type="entry name" value="HPr-like"/>
</dbReference>
<evidence type="ECO:0000313" key="7">
    <source>
        <dbReference type="EMBL" id="XBH02392.1"/>
    </source>
</evidence>
<protein>
    <submittedName>
        <fullName evidence="7">HPr family phosphocarrier protein</fullName>
    </submittedName>
</protein>
<evidence type="ECO:0000256" key="5">
    <source>
        <dbReference type="SAM" id="MobiDB-lite"/>
    </source>
</evidence>
<dbReference type="SUPFAM" id="SSF55594">
    <property type="entry name" value="HPr-like"/>
    <property type="match status" value="1"/>
</dbReference>
<feature type="region of interest" description="Disordered" evidence="5">
    <location>
        <begin position="1"/>
        <end position="56"/>
    </location>
</feature>
<dbReference type="InterPro" id="IPR035895">
    <property type="entry name" value="HPr-like_sf"/>
</dbReference>
<dbReference type="EMBL" id="CP155447">
    <property type="protein sequence ID" value="XBH02392.1"/>
    <property type="molecule type" value="Genomic_DNA"/>
</dbReference>
<keyword evidence="4" id="KW-0598">Phosphotransferase system</keyword>
<dbReference type="PANTHER" id="PTHR33705">
    <property type="entry name" value="PHOSPHOCARRIER PROTEIN HPR"/>
    <property type="match status" value="1"/>
</dbReference>
<keyword evidence="3" id="KW-0963">Cytoplasm</keyword>
<proteinExistence type="inferred from homology"/>
<dbReference type="GO" id="GO:0005737">
    <property type="term" value="C:cytoplasm"/>
    <property type="evidence" value="ECO:0007669"/>
    <property type="project" value="UniProtKB-SubCell"/>
</dbReference>
<comment type="similarity">
    <text evidence="2">Belongs to the HPr family.</text>
</comment>
<dbReference type="AlphaFoldDB" id="A0AAU7CA99"/>
<feature type="domain" description="HPr" evidence="6">
    <location>
        <begin position="71"/>
        <end position="158"/>
    </location>
</feature>
<dbReference type="PROSITE" id="PS51350">
    <property type="entry name" value="PTS_HPR_DOM"/>
    <property type="match status" value="1"/>
</dbReference>
<dbReference type="Pfam" id="PF00381">
    <property type="entry name" value="PTS-HPr"/>
    <property type="match status" value="1"/>
</dbReference>
<reference evidence="7" key="1">
    <citation type="submission" date="2024-05" db="EMBL/GenBank/DDBJ databases">
        <title>Planctomycetes of the genus Singulisphaera possess chitinolytic capabilities.</title>
        <authorList>
            <person name="Ivanova A."/>
        </authorList>
    </citation>
    <scope>NUCLEOTIDE SEQUENCE</scope>
    <source>
        <strain evidence="7">Ch08T</strain>
    </source>
</reference>
<dbReference type="Gene3D" id="3.30.1340.10">
    <property type="entry name" value="HPr-like"/>
    <property type="match status" value="1"/>
</dbReference>
<comment type="subcellular location">
    <subcellularLocation>
        <location evidence="1">Cytoplasm</location>
    </subcellularLocation>
</comment>
<evidence type="ECO:0000256" key="1">
    <source>
        <dbReference type="ARBA" id="ARBA00004496"/>
    </source>
</evidence>
<dbReference type="PANTHER" id="PTHR33705:SF2">
    <property type="entry name" value="PHOSPHOCARRIER PROTEIN NPR"/>
    <property type="match status" value="1"/>
</dbReference>
<accession>A0AAU7CA99</accession>
<evidence type="ECO:0000259" key="6">
    <source>
        <dbReference type="PROSITE" id="PS51350"/>
    </source>
</evidence>
<sequence length="167" mass="18051">MSVTAKPHGAEPPLTDPVDRTFFGVSPTPQLGGSMETSRDTRPETVGGQHSSPWSLVPRPIEPPMSHDSPVVRRQVEIVNALGLHMRPADKFVKLALQFKAEVRVIYNGNEFNGKSILDLTSLAAEFGTRLEVEARGSDAEEAVEALSALVLAKFHESDEGAQEPAP</sequence>
<evidence type="ECO:0000256" key="4">
    <source>
        <dbReference type="ARBA" id="ARBA00022683"/>
    </source>
</evidence>
<dbReference type="RefSeq" id="WP_406695134.1">
    <property type="nucleotide sequence ID" value="NZ_CP155447.1"/>
</dbReference>
<dbReference type="GO" id="GO:0009401">
    <property type="term" value="P:phosphoenolpyruvate-dependent sugar phosphotransferase system"/>
    <property type="evidence" value="ECO:0007669"/>
    <property type="project" value="UniProtKB-KW"/>
</dbReference>
<evidence type="ECO:0000256" key="2">
    <source>
        <dbReference type="ARBA" id="ARBA00010736"/>
    </source>
</evidence>
<dbReference type="PRINTS" id="PR00107">
    <property type="entry name" value="PHOSPHOCPHPR"/>
</dbReference>
<evidence type="ECO:0000256" key="3">
    <source>
        <dbReference type="ARBA" id="ARBA00022490"/>
    </source>
</evidence>
<name>A0AAU7CA99_9BACT</name>
<gene>
    <name evidence="7" type="ORF">V5E97_29265</name>
</gene>
<dbReference type="NCBIfam" id="TIGR01003">
    <property type="entry name" value="PTS_HPr_family"/>
    <property type="match status" value="1"/>
</dbReference>
<dbReference type="InterPro" id="IPR050399">
    <property type="entry name" value="HPr"/>
</dbReference>